<dbReference type="HOGENOM" id="CLU_100995_0_0_0"/>
<feature type="domain" description="Terminase large subunit gp17-like C-terminal" evidence="2">
    <location>
        <begin position="67"/>
        <end position="192"/>
    </location>
</feature>
<protein>
    <recommendedName>
        <fullName evidence="2">Terminase large subunit gp17-like C-terminal domain-containing protein</fullName>
    </recommendedName>
</protein>
<dbReference type="AlphaFoldDB" id="Q01T17"/>
<evidence type="ECO:0000313" key="3">
    <source>
        <dbReference type="EMBL" id="ABJ87203.1"/>
    </source>
</evidence>
<organism evidence="3">
    <name type="scientific">Solibacter usitatus (strain Ellin6076)</name>
    <dbReference type="NCBI Taxonomy" id="234267"/>
    <lineage>
        <taxon>Bacteria</taxon>
        <taxon>Pseudomonadati</taxon>
        <taxon>Acidobacteriota</taxon>
        <taxon>Terriglobia</taxon>
        <taxon>Bryobacterales</taxon>
        <taxon>Solibacteraceae</taxon>
        <taxon>Candidatus Solibacter</taxon>
    </lineage>
</organism>
<keyword evidence="1" id="KW-1188">Viral release from host cell</keyword>
<evidence type="ECO:0000259" key="2">
    <source>
        <dbReference type="Pfam" id="PF17289"/>
    </source>
</evidence>
<sequence>MRTSYFVGLDLGMRHDHTALNVVERREMLGERDPATYEFRKTITLRLRHVERIPLATEYVQVVERVAKVMRKLGAQGPAHLVVDATGVGAPVVELLRRAGMGCRLWPVSITGGPAEGYGDGYYRVPKRDLVVGLQVMFEQGALEIAGGLVERAALVKEMTDMRVKMTSRGHEQYEAGSSGQHDDIVSALSLACWAVRKVHRSGVGERRGRVV</sequence>
<dbReference type="InterPro" id="IPR035421">
    <property type="entry name" value="Terminase_6C"/>
</dbReference>
<dbReference type="Gene3D" id="3.30.420.240">
    <property type="match status" value="1"/>
</dbReference>
<reference evidence="3" key="1">
    <citation type="submission" date="2006-10" db="EMBL/GenBank/DDBJ databases">
        <title>Complete sequence of Solibacter usitatus Ellin6076.</title>
        <authorList>
            <consortium name="US DOE Joint Genome Institute"/>
            <person name="Copeland A."/>
            <person name="Lucas S."/>
            <person name="Lapidus A."/>
            <person name="Barry K."/>
            <person name="Detter J.C."/>
            <person name="Glavina del Rio T."/>
            <person name="Hammon N."/>
            <person name="Israni S."/>
            <person name="Dalin E."/>
            <person name="Tice H."/>
            <person name="Pitluck S."/>
            <person name="Thompson L.S."/>
            <person name="Brettin T."/>
            <person name="Bruce D."/>
            <person name="Han C."/>
            <person name="Tapia R."/>
            <person name="Gilna P."/>
            <person name="Schmutz J."/>
            <person name="Larimer F."/>
            <person name="Land M."/>
            <person name="Hauser L."/>
            <person name="Kyrpides N."/>
            <person name="Mikhailova N."/>
            <person name="Janssen P.H."/>
            <person name="Kuske C.R."/>
            <person name="Richardson P."/>
        </authorList>
    </citation>
    <scope>NUCLEOTIDE SEQUENCE</scope>
    <source>
        <strain evidence="3">Ellin6076</strain>
    </source>
</reference>
<name>Q01T17_SOLUE</name>
<dbReference type="InParanoid" id="Q01T17"/>
<proteinExistence type="predicted"/>
<evidence type="ECO:0000256" key="1">
    <source>
        <dbReference type="ARBA" id="ARBA00022612"/>
    </source>
</evidence>
<dbReference type="OrthoDB" id="129382at2"/>
<dbReference type="EMBL" id="CP000473">
    <property type="protein sequence ID" value="ABJ87203.1"/>
    <property type="molecule type" value="Genomic_DNA"/>
</dbReference>
<dbReference type="Pfam" id="PF17289">
    <property type="entry name" value="Terminase_6C"/>
    <property type="match status" value="1"/>
</dbReference>
<accession>Q01T17</accession>
<dbReference type="eggNOG" id="ENOG5033285">
    <property type="taxonomic scope" value="Bacteria"/>
</dbReference>
<dbReference type="KEGG" id="sus:Acid_6277"/>
<gene>
    <name evidence="3" type="ordered locus">Acid_6277</name>
</gene>